<dbReference type="PROSITE" id="PS51375">
    <property type="entry name" value="PPR"/>
    <property type="match status" value="6"/>
</dbReference>
<dbReference type="Pfam" id="PF20431">
    <property type="entry name" value="E_motif"/>
    <property type="match status" value="1"/>
</dbReference>
<dbReference type="EMBL" id="NBSK02000001">
    <property type="protein sequence ID" value="KAJ0225065.1"/>
    <property type="molecule type" value="Genomic_DNA"/>
</dbReference>
<feature type="repeat" description="PPR" evidence="3">
    <location>
        <begin position="399"/>
        <end position="433"/>
    </location>
</feature>
<dbReference type="GO" id="GO:0009451">
    <property type="term" value="P:RNA modification"/>
    <property type="evidence" value="ECO:0007669"/>
    <property type="project" value="InterPro"/>
</dbReference>
<feature type="repeat" description="PPR" evidence="3">
    <location>
        <begin position="135"/>
        <end position="169"/>
    </location>
</feature>
<evidence type="ECO:0008006" key="6">
    <source>
        <dbReference type="Google" id="ProtNLM"/>
    </source>
</evidence>
<feature type="repeat" description="PPR" evidence="3">
    <location>
        <begin position="331"/>
        <end position="361"/>
    </location>
</feature>
<dbReference type="NCBIfam" id="TIGR00756">
    <property type="entry name" value="PPR"/>
    <property type="match status" value="6"/>
</dbReference>
<dbReference type="Proteomes" id="UP000235145">
    <property type="component" value="Unassembled WGS sequence"/>
</dbReference>
<evidence type="ECO:0000256" key="1">
    <source>
        <dbReference type="ARBA" id="ARBA00006643"/>
    </source>
</evidence>
<reference evidence="4 5" key="1">
    <citation type="journal article" date="2017" name="Nat. Commun.">
        <title>Genome assembly with in vitro proximity ligation data and whole-genome triplication in lettuce.</title>
        <authorList>
            <person name="Reyes-Chin-Wo S."/>
            <person name="Wang Z."/>
            <person name="Yang X."/>
            <person name="Kozik A."/>
            <person name="Arikit S."/>
            <person name="Song C."/>
            <person name="Xia L."/>
            <person name="Froenicke L."/>
            <person name="Lavelle D.O."/>
            <person name="Truco M.J."/>
            <person name="Xia R."/>
            <person name="Zhu S."/>
            <person name="Xu C."/>
            <person name="Xu H."/>
            <person name="Xu X."/>
            <person name="Cox K."/>
            <person name="Korf I."/>
            <person name="Meyers B.C."/>
            <person name="Michelmore R.W."/>
        </authorList>
    </citation>
    <scope>NUCLEOTIDE SEQUENCE [LARGE SCALE GENOMIC DNA]</scope>
    <source>
        <strain evidence="5">cv. Salinas</strain>
        <tissue evidence="4">Seedlings</tissue>
    </source>
</reference>
<sequence length="549" mass="61746">MCSETCLDLKINIQTDSQLVEKTSVFCNRIYHPNPSSNLYSSIRDHISNGAPKEALLIYTQNRRNPLNLLSVLPLVFKACAILSLTNYGKSLHSESIKAGLLSDVVVGTSMVNMYAKCCNAIDARKVFDEMPVKNVVTWNAMIGGYMKNRETQPALRLFNKMSDRTSVSWIEMITGYARTGDTMMARSFFDQVPFPLKNVMTWTVMVDGYASNGDMKAAKKVFEAMPERNFFVWSSMVSGYFKKGDVESGETIFNRIPFRNLVNWNSLISGYSQNGLCEKALEAFAKMESDGFEPDEVSFASALSACAQLGSLKTGKDLHDMIIQKRIKVNIFILNSLVDMYAKCGDLMNARLIFEDMMESERNDSCWNAMISGFSIHGHCREALEFFDRMEKSKVTPNEITFLSVLSACAHAGFVEEGLEIFDKMGKYGLVANVKHYGCLVDILGRVGRLKDAYRVVTEMPVRPNESVWGALLGACRVHSDMEMANRVVEKVNAELTRCGYVVMSNMYAASERWEKAESLRDLMFRERVQKTVGCSSVHLNDYDGNRS</sequence>
<dbReference type="InterPro" id="IPR046848">
    <property type="entry name" value="E_motif"/>
</dbReference>
<dbReference type="Pfam" id="PF13041">
    <property type="entry name" value="PPR_2"/>
    <property type="match status" value="3"/>
</dbReference>
<dbReference type="InterPro" id="IPR002885">
    <property type="entry name" value="PPR_rpt"/>
</dbReference>
<dbReference type="Gene3D" id="1.25.40.10">
    <property type="entry name" value="Tetratricopeptide repeat domain"/>
    <property type="match status" value="4"/>
</dbReference>
<feature type="repeat" description="PPR" evidence="3">
    <location>
        <begin position="199"/>
        <end position="233"/>
    </location>
</feature>
<dbReference type="Pfam" id="PF01535">
    <property type="entry name" value="PPR"/>
    <property type="match status" value="5"/>
</dbReference>
<dbReference type="SUPFAM" id="SSF48452">
    <property type="entry name" value="TPR-like"/>
    <property type="match status" value="1"/>
</dbReference>
<evidence type="ECO:0000256" key="2">
    <source>
        <dbReference type="ARBA" id="ARBA00022737"/>
    </source>
</evidence>
<dbReference type="OrthoDB" id="185373at2759"/>
<keyword evidence="2" id="KW-0677">Repeat</keyword>
<feature type="repeat" description="PPR" evidence="3">
    <location>
        <begin position="261"/>
        <end position="295"/>
    </location>
</feature>
<accession>A0A9R1WGZ9</accession>
<proteinExistence type="inferred from homology"/>
<dbReference type="AlphaFoldDB" id="A0A9R1WGZ9"/>
<gene>
    <name evidence="4" type="ORF">LSAT_V11C100004800</name>
</gene>
<dbReference type="FunFam" id="1.25.40.10:FF:000333">
    <property type="entry name" value="Pentatricopeptide repeat-containing protein"/>
    <property type="match status" value="1"/>
</dbReference>
<dbReference type="InterPro" id="IPR011990">
    <property type="entry name" value="TPR-like_helical_dom_sf"/>
</dbReference>
<evidence type="ECO:0000313" key="4">
    <source>
        <dbReference type="EMBL" id="KAJ0225065.1"/>
    </source>
</evidence>
<dbReference type="InterPro" id="IPR046960">
    <property type="entry name" value="PPR_At4g14850-like_plant"/>
</dbReference>
<dbReference type="FunFam" id="1.25.40.10:FF:000345">
    <property type="entry name" value="Pentatricopeptide repeat-containing protein"/>
    <property type="match status" value="1"/>
</dbReference>
<feature type="repeat" description="PPR" evidence="3">
    <location>
        <begin position="364"/>
        <end position="398"/>
    </location>
</feature>
<comment type="caution">
    <text evidence="4">The sequence shown here is derived from an EMBL/GenBank/DDBJ whole genome shotgun (WGS) entry which is preliminary data.</text>
</comment>
<dbReference type="PANTHER" id="PTHR47926">
    <property type="entry name" value="PENTATRICOPEPTIDE REPEAT-CONTAINING PROTEIN"/>
    <property type="match status" value="1"/>
</dbReference>
<dbReference type="Gramene" id="rna-gnl|WGS:NBSK|LSAT_1X9961_mrna">
    <property type="protein sequence ID" value="cds-PLY91562.1"/>
    <property type="gene ID" value="gene-LSAT_1X9961"/>
</dbReference>
<keyword evidence="5" id="KW-1185">Reference proteome</keyword>
<evidence type="ECO:0000313" key="5">
    <source>
        <dbReference type="Proteomes" id="UP000235145"/>
    </source>
</evidence>
<dbReference type="PANTHER" id="PTHR47926:SF484">
    <property type="entry name" value="PENTATRICOPEPTIDE REPEAT-CONTAINING PROTEIN"/>
    <property type="match status" value="1"/>
</dbReference>
<dbReference type="FunFam" id="1.25.40.10:FF:000285">
    <property type="entry name" value="Pentatricopeptide repeat-containing protein, chloroplastic"/>
    <property type="match status" value="1"/>
</dbReference>
<evidence type="ECO:0000256" key="3">
    <source>
        <dbReference type="PROSITE-ProRule" id="PRU00708"/>
    </source>
</evidence>
<comment type="similarity">
    <text evidence="1">Belongs to the PPR family. PCMP-H subfamily.</text>
</comment>
<organism evidence="4 5">
    <name type="scientific">Lactuca sativa</name>
    <name type="common">Garden lettuce</name>
    <dbReference type="NCBI Taxonomy" id="4236"/>
    <lineage>
        <taxon>Eukaryota</taxon>
        <taxon>Viridiplantae</taxon>
        <taxon>Streptophyta</taxon>
        <taxon>Embryophyta</taxon>
        <taxon>Tracheophyta</taxon>
        <taxon>Spermatophyta</taxon>
        <taxon>Magnoliopsida</taxon>
        <taxon>eudicotyledons</taxon>
        <taxon>Gunneridae</taxon>
        <taxon>Pentapetalae</taxon>
        <taxon>asterids</taxon>
        <taxon>campanulids</taxon>
        <taxon>Asterales</taxon>
        <taxon>Asteraceae</taxon>
        <taxon>Cichorioideae</taxon>
        <taxon>Cichorieae</taxon>
        <taxon>Lactucinae</taxon>
        <taxon>Lactuca</taxon>
    </lineage>
</organism>
<protein>
    <recommendedName>
        <fullName evidence="6">Pentacotripeptide-repeat region of PRORP domain-containing protein</fullName>
    </recommendedName>
</protein>
<dbReference type="GO" id="GO:0003723">
    <property type="term" value="F:RNA binding"/>
    <property type="evidence" value="ECO:0007669"/>
    <property type="project" value="InterPro"/>
</dbReference>
<name>A0A9R1WGZ9_LACSA</name>